<protein>
    <submittedName>
        <fullName evidence="2">DUF6424 family protein</fullName>
    </submittedName>
</protein>
<proteinExistence type="predicted"/>
<dbReference type="RefSeq" id="WP_406831507.1">
    <property type="nucleotide sequence ID" value="NZ_CP157483.1"/>
</dbReference>
<reference evidence="2" key="1">
    <citation type="submission" date="2024-05" db="EMBL/GenBank/DDBJ databases">
        <authorList>
            <person name="Kim S."/>
            <person name="Heo J."/>
            <person name="Choi H."/>
            <person name="Choi Y."/>
            <person name="Kwon S.-W."/>
            <person name="Kim Y."/>
        </authorList>
    </citation>
    <scope>NUCLEOTIDE SEQUENCE</scope>
    <source>
        <strain evidence="2">KACC 23699</strain>
    </source>
</reference>
<accession>A0AAU7JUT3</accession>
<dbReference type="InterPro" id="IPR046309">
    <property type="entry name" value="DUF6424"/>
</dbReference>
<dbReference type="AlphaFoldDB" id="A0AAU7JUT3"/>
<name>A0AAU7JUT3_9MICO</name>
<dbReference type="EMBL" id="CP157483">
    <property type="protein sequence ID" value="XBO44048.1"/>
    <property type="molecule type" value="Genomic_DNA"/>
</dbReference>
<evidence type="ECO:0000313" key="2">
    <source>
        <dbReference type="EMBL" id="XBO44048.1"/>
    </source>
</evidence>
<dbReference type="Pfam" id="PF19988">
    <property type="entry name" value="DUF6424"/>
    <property type="match status" value="1"/>
</dbReference>
<evidence type="ECO:0000256" key="1">
    <source>
        <dbReference type="SAM" id="MobiDB-lite"/>
    </source>
</evidence>
<gene>
    <name evidence="2" type="ORF">ABEG17_01595</name>
</gene>
<feature type="region of interest" description="Disordered" evidence="1">
    <location>
        <begin position="1"/>
        <end position="21"/>
    </location>
</feature>
<sequence length="251" mass="26817">MGGGGVHPEHEDDPWTVNVGDHPARADSLQYVRSRTLMVKLVGQCQPWWFGDKPYQDHHGGGVWLKDSTGWLLVFGPAGIEWSAQFCADPAKVDQLRQLTARLVAGFPGTVAGYEAAGYHDAAGLLASPIKDADGVQAWTDGIFNASVALPAGLHTGVLPQAAGYHHYPKPIVDIDRFRYDDFTLFVADTQGNPVAVTPVGRRGSGNGAVSVAWADPHTPLGRRKAASDQAGERLILPDTHPVAKAAFALQ</sequence>
<organism evidence="2">
    <name type="scientific">Pedococcus sp. KACC 23699</name>
    <dbReference type="NCBI Taxonomy" id="3149228"/>
    <lineage>
        <taxon>Bacteria</taxon>
        <taxon>Bacillati</taxon>
        <taxon>Actinomycetota</taxon>
        <taxon>Actinomycetes</taxon>
        <taxon>Micrococcales</taxon>
        <taxon>Intrasporangiaceae</taxon>
        <taxon>Pedococcus</taxon>
    </lineage>
</organism>